<dbReference type="Proteomes" id="UP000478995">
    <property type="component" value="Unassembled WGS sequence"/>
</dbReference>
<reference evidence="8 14" key="1">
    <citation type="journal article" date="2014" name="J. Infect. Dis.">
        <title>Molecular characterization of a novel botulinum neurotoxin type H gene.</title>
        <authorList>
            <person name="Dover N."/>
            <person name="Barash J.R."/>
            <person name="Hill K.K."/>
            <person name="Xie G."/>
            <person name="Arnon S.S."/>
        </authorList>
    </citation>
    <scope>NUCLEOTIDE SEQUENCE [LARGE SCALE GENOMIC DNA]</scope>
    <source>
        <strain evidence="8 14">IBCA10-7060</strain>
    </source>
</reference>
<dbReference type="Proteomes" id="UP000473887">
    <property type="component" value="Unassembled WGS sequence"/>
</dbReference>
<dbReference type="RefSeq" id="WP_003356943.1">
    <property type="nucleotide sequence ID" value="NZ_AP014696.1"/>
</dbReference>
<dbReference type="InterPro" id="IPR038157">
    <property type="entry name" value="FeoA_core_dom"/>
</dbReference>
<dbReference type="GO" id="GO:0046914">
    <property type="term" value="F:transition metal ion binding"/>
    <property type="evidence" value="ECO:0007669"/>
    <property type="project" value="InterPro"/>
</dbReference>
<dbReference type="OrthoDB" id="9811076at2"/>
<evidence type="ECO:0000313" key="7">
    <source>
        <dbReference type="EMBL" id="NFJ07314.1"/>
    </source>
</evidence>
<sequence>MAESCKLSEVPVGRTCKVKELKVKELLKQRILDLGMVPNTEVYVLRRSPWGDPTAYLIRDTCIALRKEEGDKIIVTMN</sequence>
<dbReference type="InterPro" id="IPR007167">
    <property type="entry name" value="Fe-transptr_FeoA-like"/>
</dbReference>
<evidence type="ECO:0000256" key="1">
    <source>
        <dbReference type="ARBA" id="ARBA00023004"/>
    </source>
</evidence>
<gene>
    <name evidence="3" type="ORF">EXM69_07115</name>
    <name evidence="5" type="ORF">FC794_00190</name>
    <name evidence="7" type="ORF">FC871_02180</name>
    <name evidence="6" type="ORF">FC964_02035</name>
    <name evidence="4" type="ORF">FCV25_01630</name>
    <name evidence="8" type="ORF">JQS73_04645</name>
</gene>
<evidence type="ECO:0000313" key="14">
    <source>
        <dbReference type="Proteomes" id="UP000663464"/>
    </source>
</evidence>
<dbReference type="SMART" id="SM00899">
    <property type="entry name" value="FeoA"/>
    <property type="match status" value="1"/>
</dbReference>
<dbReference type="Proteomes" id="UP000663464">
    <property type="component" value="Chromosome"/>
</dbReference>
<evidence type="ECO:0000313" key="4">
    <source>
        <dbReference type="EMBL" id="NFF00492.1"/>
    </source>
</evidence>
<proteinExistence type="predicted"/>
<dbReference type="Gene3D" id="2.30.30.90">
    <property type="match status" value="1"/>
</dbReference>
<evidence type="ECO:0000313" key="10">
    <source>
        <dbReference type="Proteomes" id="UP000473887"/>
    </source>
</evidence>
<dbReference type="EMBL" id="SGKC01000010">
    <property type="protein sequence ID" value="NEZ91718.1"/>
    <property type="molecule type" value="Genomic_DNA"/>
</dbReference>
<evidence type="ECO:0000313" key="8">
    <source>
        <dbReference type="EMBL" id="QRI54404.1"/>
    </source>
</evidence>
<dbReference type="OMA" id="NAERINP"/>
<dbReference type="InterPro" id="IPR052713">
    <property type="entry name" value="FeoA"/>
</dbReference>
<evidence type="ECO:0000313" key="5">
    <source>
        <dbReference type="EMBL" id="NFG15247.1"/>
    </source>
</evidence>
<reference evidence="3 10" key="2">
    <citation type="submission" date="2019-02" db="EMBL/GenBank/DDBJ databases">
        <title>Genome sequencing of Clostridium botulinum clinical isolates.</title>
        <authorList>
            <person name="Brunt J."/>
            <person name="Van Vliet A.H.M."/>
            <person name="Stringer S.C."/>
            <person name="Grant K.A."/>
            <person name="Carter A.C."/>
            <person name="Peck M.W."/>
        </authorList>
    </citation>
    <scope>NUCLEOTIDE SEQUENCE [LARGE SCALE GENOMIC DNA]</scope>
    <source>
        <strain evidence="3 10">H142660711</strain>
    </source>
</reference>
<dbReference type="EMBL" id="SWOY01000001">
    <property type="protein sequence ID" value="NFG15247.1"/>
    <property type="molecule type" value="Genomic_DNA"/>
</dbReference>
<name>A0A0A2H9J0_CLOBO</name>
<evidence type="ECO:0000313" key="11">
    <source>
        <dbReference type="Proteomes" id="UP000478995"/>
    </source>
</evidence>
<dbReference type="InterPro" id="IPR008988">
    <property type="entry name" value="Transcriptional_repressor_C"/>
</dbReference>
<keyword evidence="1" id="KW-0408">Iron</keyword>
<feature type="domain" description="Ferrous iron transporter FeoA-like" evidence="2">
    <location>
        <begin position="5"/>
        <end position="77"/>
    </location>
</feature>
<evidence type="ECO:0000259" key="2">
    <source>
        <dbReference type="SMART" id="SM00899"/>
    </source>
</evidence>
<dbReference type="Proteomes" id="UP000482543">
    <property type="component" value="Unassembled WGS sequence"/>
</dbReference>
<dbReference type="EMBL" id="SWND01000001">
    <property type="protein sequence ID" value="NFF00492.1"/>
    <property type="molecule type" value="Genomic_DNA"/>
</dbReference>
<dbReference type="SUPFAM" id="SSF50037">
    <property type="entry name" value="C-terminal domain of transcriptional repressors"/>
    <property type="match status" value="1"/>
</dbReference>
<dbReference type="Proteomes" id="UP000480039">
    <property type="component" value="Unassembled WGS sequence"/>
</dbReference>
<dbReference type="PANTHER" id="PTHR42954">
    <property type="entry name" value="FE(2+) TRANSPORT PROTEIN A"/>
    <property type="match status" value="1"/>
</dbReference>
<dbReference type="EMBL" id="CP069280">
    <property type="protein sequence ID" value="QRI54404.1"/>
    <property type="molecule type" value="Genomic_DNA"/>
</dbReference>
<evidence type="ECO:0000313" key="12">
    <source>
        <dbReference type="Proteomes" id="UP000480039"/>
    </source>
</evidence>
<dbReference type="EMBL" id="SWRJ01000001">
    <property type="protein sequence ID" value="NFI20172.1"/>
    <property type="molecule type" value="Genomic_DNA"/>
</dbReference>
<dbReference type="GeneID" id="5187133"/>
<evidence type="ECO:0000313" key="6">
    <source>
        <dbReference type="EMBL" id="NFI20172.1"/>
    </source>
</evidence>
<reference evidence="9 11" key="3">
    <citation type="submission" date="2019-04" db="EMBL/GenBank/DDBJ databases">
        <title>Genome sequencing of Clostridium botulinum Groups I-IV and Clostridium butyricum.</title>
        <authorList>
            <person name="Brunt J."/>
            <person name="Van Vliet A.H.M."/>
            <person name="Stringer S.C."/>
            <person name="Carter A.T."/>
            <person name="Peck M.W."/>
        </authorList>
    </citation>
    <scope>NUCLEOTIDE SEQUENCE [LARGE SCALE GENOMIC DNA]</scope>
    <source>
        <strain evidence="7 12">Colworth BL30</strain>
        <strain evidence="6 13">IFR 15/034</strain>
        <strain evidence="5 11">IFR 18/037</strain>
        <strain evidence="4 9">IFR 18/054</strain>
    </source>
</reference>
<evidence type="ECO:0000313" key="13">
    <source>
        <dbReference type="Proteomes" id="UP000482543"/>
    </source>
</evidence>
<organism evidence="5 11">
    <name type="scientific">Clostridium botulinum</name>
    <dbReference type="NCBI Taxonomy" id="1491"/>
    <lineage>
        <taxon>Bacteria</taxon>
        <taxon>Bacillati</taxon>
        <taxon>Bacillota</taxon>
        <taxon>Clostridia</taxon>
        <taxon>Eubacteriales</taxon>
        <taxon>Clostridiaceae</taxon>
        <taxon>Clostridium</taxon>
    </lineage>
</organism>
<dbReference type="Proteomes" id="UP000472521">
    <property type="component" value="Unassembled WGS sequence"/>
</dbReference>
<accession>A0A0A2H9J0</accession>
<dbReference type="Pfam" id="PF04023">
    <property type="entry name" value="FeoA"/>
    <property type="match status" value="1"/>
</dbReference>
<protein>
    <submittedName>
        <fullName evidence="5">Ferrous iron transport protein A</fullName>
    </submittedName>
</protein>
<evidence type="ECO:0000313" key="3">
    <source>
        <dbReference type="EMBL" id="NEZ91718.1"/>
    </source>
</evidence>
<dbReference type="EMBL" id="SWQE01000001">
    <property type="protein sequence ID" value="NFJ07314.1"/>
    <property type="molecule type" value="Genomic_DNA"/>
</dbReference>
<dbReference type="AlphaFoldDB" id="A0A0A2H9J0"/>
<evidence type="ECO:0000313" key="9">
    <source>
        <dbReference type="Proteomes" id="UP000472521"/>
    </source>
</evidence>
<dbReference type="PANTHER" id="PTHR42954:SF2">
    <property type="entry name" value="FE(2+) TRANSPORT PROTEIN A"/>
    <property type="match status" value="1"/>
</dbReference>
<reference evidence="8" key="4">
    <citation type="submission" date="2021-02" db="EMBL/GenBank/DDBJ databases">
        <authorList>
            <person name="Dover N."/>
            <person name="Barash J.R."/>
            <person name="Bell J.M."/>
            <person name="Sylvester M.D."/>
            <person name="Arnon S."/>
        </authorList>
    </citation>
    <scope>NUCLEOTIDE SEQUENCE</scope>
    <source>
        <strain evidence="8">IBCA10-7060</strain>
    </source>
</reference>